<evidence type="ECO:0000256" key="2">
    <source>
        <dbReference type="ARBA" id="ARBA00008538"/>
    </source>
</evidence>
<evidence type="ECO:0000256" key="5">
    <source>
        <dbReference type="ARBA" id="ARBA00022989"/>
    </source>
</evidence>
<dbReference type="Pfam" id="PF15361">
    <property type="entry name" value="RIC3"/>
    <property type="match status" value="1"/>
</dbReference>
<feature type="compositionally biased region" description="Low complexity" evidence="8">
    <location>
        <begin position="292"/>
        <end position="311"/>
    </location>
</feature>
<evidence type="ECO:0000256" key="6">
    <source>
        <dbReference type="ARBA" id="ARBA00023136"/>
    </source>
</evidence>
<reference evidence="11 12" key="1">
    <citation type="submission" date="2019-07" db="EMBL/GenBank/DDBJ databases">
        <title>Draft genome assembly of a fouling barnacle, Amphibalanus amphitrite (Darwin, 1854): The first reference genome for Thecostraca.</title>
        <authorList>
            <person name="Kim W."/>
        </authorList>
    </citation>
    <scope>NUCLEOTIDE SEQUENCE [LARGE SCALE GENOMIC DNA]</scope>
    <source>
        <strain evidence="11">SNU_AA5</strain>
        <tissue evidence="11">Soma without cirri and trophi</tissue>
    </source>
</reference>
<dbReference type="GO" id="GO:0005789">
    <property type="term" value="C:endoplasmic reticulum membrane"/>
    <property type="evidence" value="ECO:0007669"/>
    <property type="project" value="UniProtKB-SubCell"/>
</dbReference>
<evidence type="ECO:0000256" key="3">
    <source>
        <dbReference type="ARBA" id="ARBA00022692"/>
    </source>
</evidence>
<feature type="compositionally biased region" description="Basic and acidic residues" evidence="8">
    <location>
        <begin position="451"/>
        <end position="462"/>
    </location>
</feature>
<dbReference type="GO" id="GO:0007271">
    <property type="term" value="P:synaptic transmission, cholinergic"/>
    <property type="evidence" value="ECO:0007669"/>
    <property type="project" value="TreeGrafter"/>
</dbReference>
<dbReference type="GO" id="GO:0045202">
    <property type="term" value="C:synapse"/>
    <property type="evidence" value="ECO:0007669"/>
    <property type="project" value="GOC"/>
</dbReference>
<protein>
    <recommendedName>
        <fullName evidence="10">Resistance to inhibitors of cholinesterase protein 3 N-terminal domain-containing protein</fullName>
    </recommendedName>
</protein>
<dbReference type="PANTHER" id="PTHR21723:SF3">
    <property type="entry name" value="PROTEIN RIC-3"/>
    <property type="match status" value="1"/>
</dbReference>
<proteinExistence type="inferred from homology"/>
<accession>A0A6A4VBD3</accession>
<keyword evidence="6 9" id="KW-0472">Membrane</keyword>
<feature type="compositionally biased region" description="Acidic residues" evidence="8">
    <location>
        <begin position="375"/>
        <end position="384"/>
    </location>
</feature>
<sequence length="462" mass="50222">MTPHPTAAITGTRPPSILPCCHPVPFTKERNALFFTELCRRLSWRADRSSAETASLHLPPEPRPDIWTPGLAGWCADELWRACGVQLDEPALEKFRRAADDPPTRNLTGCLEGTFGVRRADVRPPRGIELTAANQLPAGRRVPVHPGLRGDLPPAAQAHLHDINRQPKRIMDRMGRPGPQPGSRPTPGGYGAVPPSTKGSSTMGIIMPIYTIGIVVFFVYTILKVMFKNPDPSESKEPIIPDYHLSTEYRSYGYHSGSGRSAVDGAPAGRCRPVVVRRPPPEPETPPPRQKAAVTAAVAPAANSVPAAASAQTRPEDAEIDQLRRRLEETERAMERIMKQMSTVSEKLNVAKISSNIKAIKQLPSDQESEHQEPEETDPEDQEDLWGSTDSVASDSLASERSLSMESLAQTEASLASLEEDVGKAAQAVNKKKGSKEKNGHAAANGTKADVAGRRRVQELKS</sequence>
<keyword evidence="7" id="KW-0175">Coiled coil</keyword>
<feature type="coiled-coil region" evidence="7">
    <location>
        <begin position="320"/>
        <end position="347"/>
    </location>
</feature>
<dbReference type="EMBL" id="VIIS01001906">
    <property type="protein sequence ID" value="KAF0291095.1"/>
    <property type="molecule type" value="Genomic_DNA"/>
</dbReference>
<gene>
    <name evidence="11" type="ORF">FJT64_010719</name>
</gene>
<evidence type="ECO:0000256" key="4">
    <source>
        <dbReference type="ARBA" id="ARBA00022824"/>
    </source>
</evidence>
<organism evidence="11 12">
    <name type="scientific">Amphibalanus amphitrite</name>
    <name type="common">Striped barnacle</name>
    <name type="synonym">Balanus amphitrite</name>
    <dbReference type="NCBI Taxonomy" id="1232801"/>
    <lineage>
        <taxon>Eukaryota</taxon>
        <taxon>Metazoa</taxon>
        <taxon>Ecdysozoa</taxon>
        <taxon>Arthropoda</taxon>
        <taxon>Crustacea</taxon>
        <taxon>Multicrustacea</taxon>
        <taxon>Cirripedia</taxon>
        <taxon>Thoracica</taxon>
        <taxon>Thoracicalcarea</taxon>
        <taxon>Balanomorpha</taxon>
        <taxon>Balanoidea</taxon>
        <taxon>Balanidae</taxon>
        <taxon>Amphibalaninae</taxon>
        <taxon>Amphibalanus</taxon>
    </lineage>
</organism>
<feature type="region of interest" description="Disordered" evidence="8">
    <location>
        <begin position="258"/>
        <end position="320"/>
    </location>
</feature>
<feature type="transmembrane region" description="Helical" evidence="9">
    <location>
        <begin position="203"/>
        <end position="223"/>
    </location>
</feature>
<feature type="compositionally biased region" description="Polar residues" evidence="8">
    <location>
        <begin position="388"/>
        <end position="414"/>
    </location>
</feature>
<dbReference type="PANTHER" id="PTHR21723">
    <property type="entry name" value="RESISTANCE TO INHIBITORS OF CHOLINESTERASE PROTEIN 3 RIC3"/>
    <property type="match status" value="1"/>
</dbReference>
<evidence type="ECO:0000256" key="7">
    <source>
        <dbReference type="SAM" id="Coils"/>
    </source>
</evidence>
<evidence type="ECO:0000313" key="11">
    <source>
        <dbReference type="EMBL" id="KAF0291095.1"/>
    </source>
</evidence>
<keyword evidence="4" id="KW-0256">Endoplasmic reticulum</keyword>
<feature type="domain" description="Resistance to inhibitors of cholinesterase protein 3 N-terminal" evidence="10">
    <location>
        <begin position="197"/>
        <end position="338"/>
    </location>
</feature>
<dbReference type="InterPro" id="IPR026160">
    <property type="entry name" value="Ric3"/>
</dbReference>
<evidence type="ECO:0000259" key="10">
    <source>
        <dbReference type="Pfam" id="PF15361"/>
    </source>
</evidence>
<evidence type="ECO:0000256" key="1">
    <source>
        <dbReference type="ARBA" id="ARBA00004586"/>
    </source>
</evidence>
<dbReference type="OrthoDB" id="10070774at2759"/>
<dbReference type="AlphaFoldDB" id="A0A6A4VBD3"/>
<name>A0A6A4VBD3_AMPAM</name>
<comment type="subcellular location">
    <subcellularLocation>
        <location evidence="1">Endoplasmic reticulum membrane</location>
    </subcellularLocation>
</comment>
<feature type="region of interest" description="Disordered" evidence="8">
    <location>
        <begin position="170"/>
        <end position="195"/>
    </location>
</feature>
<dbReference type="GO" id="GO:0043005">
    <property type="term" value="C:neuron projection"/>
    <property type="evidence" value="ECO:0007669"/>
    <property type="project" value="TreeGrafter"/>
</dbReference>
<dbReference type="InterPro" id="IPR032763">
    <property type="entry name" value="RIC3_N"/>
</dbReference>
<dbReference type="GO" id="GO:0034394">
    <property type="term" value="P:protein localization to cell surface"/>
    <property type="evidence" value="ECO:0007669"/>
    <property type="project" value="TreeGrafter"/>
</dbReference>
<evidence type="ECO:0000256" key="9">
    <source>
        <dbReference type="SAM" id="Phobius"/>
    </source>
</evidence>
<comment type="caution">
    <text evidence="11">The sequence shown here is derived from an EMBL/GenBank/DDBJ whole genome shotgun (WGS) entry which is preliminary data.</text>
</comment>
<comment type="similarity">
    <text evidence="2">Belongs to the ric-3 family.</text>
</comment>
<evidence type="ECO:0000256" key="8">
    <source>
        <dbReference type="SAM" id="MobiDB-lite"/>
    </source>
</evidence>
<keyword evidence="3 9" id="KW-0812">Transmembrane</keyword>
<evidence type="ECO:0000313" key="12">
    <source>
        <dbReference type="Proteomes" id="UP000440578"/>
    </source>
</evidence>
<feature type="region of interest" description="Disordered" evidence="8">
    <location>
        <begin position="360"/>
        <end position="462"/>
    </location>
</feature>
<dbReference type="Proteomes" id="UP000440578">
    <property type="component" value="Unassembled WGS sequence"/>
</dbReference>
<keyword evidence="12" id="KW-1185">Reference proteome</keyword>
<dbReference type="GO" id="GO:0043025">
    <property type="term" value="C:neuronal cell body"/>
    <property type="evidence" value="ECO:0007669"/>
    <property type="project" value="TreeGrafter"/>
</dbReference>
<keyword evidence="5 9" id="KW-1133">Transmembrane helix</keyword>